<dbReference type="InterPro" id="IPR050440">
    <property type="entry name" value="Laminin/Netrin_ECM"/>
</dbReference>
<dbReference type="Proteomes" id="UP000034805">
    <property type="component" value="Unassembled WGS sequence"/>
</dbReference>
<organism evidence="5 6">
    <name type="scientific">Scleropages formosus</name>
    <name type="common">Asian bonytongue</name>
    <name type="synonym">Osteoglossum formosum</name>
    <dbReference type="NCBI Taxonomy" id="113540"/>
    <lineage>
        <taxon>Eukaryota</taxon>
        <taxon>Metazoa</taxon>
        <taxon>Chordata</taxon>
        <taxon>Craniata</taxon>
        <taxon>Vertebrata</taxon>
        <taxon>Euteleostomi</taxon>
        <taxon>Actinopterygii</taxon>
        <taxon>Neopterygii</taxon>
        <taxon>Teleostei</taxon>
        <taxon>Osteoglossocephala</taxon>
        <taxon>Osteoglossomorpha</taxon>
        <taxon>Osteoglossiformes</taxon>
        <taxon>Osteoglossidae</taxon>
        <taxon>Scleropages</taxon>
    </lineage>
</organism>
<dbReference type="PANTHER" id="PTHR10574:SF435">
    <property type="entry name" value="LAMININ SUBUNIT GAMMA-1"/>
    <property type="match status" value="1"/>
</dbReference>
<dbReference type="FunFam" id="2.10.25.10:FF:000082">
    <property type="entry name" value="Laminin subunit alpha 1"/>
    <property type="match status" value="1"/>
</dbReference>
<name>A0A0P7VS90_SCLFO</name>
<dbReference type="SUPFAM" id="SSF57196">
    <property type="entry name" value="EGF/Laminin"/>
    <property type="match status" value="1"/>
</dbReference>
<dbReference type="PANTHER" id="PTHR10574">
    <property type="entry name" value="NETRIN/LAMININ-RELATED"/>
    <property type="match status" value="1"/>
</dbReference>
<dbReference type="AlphaFoldDB" id="A0A0P7VS90"/>
<dbReference type="InterPro" id="IPR002049">
    <property type="entry name" value="LE_dom"/>
</dbReference>
<dbReference type="CDD" id="cd00055">
    <property type="entry name" value="EGF_Lam"/>
    <property type="match status" value="2"/>
</dbReference>
<keyword evidence="2 3" id="KW-0424">Laminin EGF-like domain</keyword>
<proteinExistence type="predicted"/>
<dbReference type="GO" id="GO:0009888">
    <property type="term" value="P:tissue development"/>
    <property type="evidence" value="ECO:0007669"/>
    <property type="project" value="TreeGrafter"/>
</dbReference>
<dbReference type="FunFam" id="2.170.300.10:FF:000008">
    <property type="entry name" value="Laminin subunit alpha 2"/>
    <property type="match status" value="1"/>
</dbReference>
<dbReference type="GO" id="GO:0007411">
    <property type="term" value="P:axon guidance"/>
    <property type="evidence" value="ECO:0007669"/>
    <property type="project" value="TreeGrafter"/>
</dbReference>
<evidence type="ECO:0000313" key="5">
    <source>
        <dbReference type="EMBL" id="KPP76674.1"/>
    </source>
</evidence>
<dbReference type="GO" id="GO:0009887">
    <property type="term" value="P:animal organ morphogenesis"/>
    <property type="evidence" value="ECO:0007669"/>
    <property type="project" value="TreeGrafter"/>
</dbReference>
<feature type="non-terminal residue" evidence="5">
    <location>
        <position position="1"/>
    </location>
</feature>
<feature type="non-terminal residue" evidence="5">
    <location>
        <position position="179"/>
    </location>
</feature>
<reference evidence="5 6" key="1">
    <citation type="submission" date="2015-08" db="EMBL/GenBank/DDBJ databases">
        <title>The genome of the Asian arowana (Scleropages formosus).</title>
        <authorList>
            <person name="Tan M.H."/>
            <person name="Gan H.M."/>
            <person name="Croft L.J."/>
            <person name="Austin C.M."/>
        </authorList>
    </citation>
    <scope>NUCLEOTIDE SEQUENCE [LARGE SCALE GENOMIC DNA]</scope>
    <source>
        <strain evidence="5">Aro1</strain>
    </source>
</reference>
<evidence type="ECO:0000256" key="3">
    <source>
        <dbReference type="PROSITE-ProRule" id="PRU00460"/>
    </source>
</evidence>
<dbReference type="SMART" id="SM00180">
    <property type="entry name" value="EGF_Lam"/>
    <property type="match status" value="2"/>
</dbReference>
<feature type="disulfide bond" evidence="3">
    <location>
        <begin position="2"/>
        <end position="14"/>
    </location>
</feature>
<comment type="caution">
    <text evidence="5">The sequence shown here is derived from an EMBL/GenBank/DDBJ whole genome shotgun (WGS) entry which is preliminary data.</text>
</comment>
<evidence type="ECO:0000256" key="1">
    <source>
        <dbReference type="ARBA" id="ARBA00023157"/>
    </source>
</evidence>
<feature type="disulfide bond" evidence="3">
    <location>
        <begin position="4"/>
        <end position="21"/>
    </location>
</feature>
<dbReference type="Pfam" id="PF00053">
    <property type="entry name" value="EGF_laminin"/>
    <property type="match status" value="2"/>
</dbReference>
<gene>
    <name evidence="5" type="ORF">Z043_103970</name>
</gene>
<sequence>ACDCNVVGSLTLQCNPDTGCCFCRDQFTGEKCDQCKMGYRDFPQCTTCDCSVAGSAGQTCDAERGLCSCSDRTGQCTCKCDRCRPGTFGLSARNPLGCSQCYCFGLSSTCAEATGLIRMWLTLKPEQTVLPLVDRDGRLRTTQGVSFQHPEIVAHADLVARELSEPFYWRLPEQFQGSM</sequence>
<keyword evidence="1 3" id="KW-1015">Disulfide bond</keyword>
<accession>A0A0P7VS90</accession>
<dbReference type="PROSITE" id="PS50027">
    <property type="entry name" value="EGF_LAM_2"/>
    <property type="match status" value="1"/>
</dbReference>
<feature type="disulfide bond" evidence="3">
    <location>
        <begin position="23"/>
        <end position="32"/>
    </location>
</feature>
<evidence type="ECO:0000259" key="4">
    <source>
        <dbReference type="PROSITE" id="PS50027"/>
    </source>
</evidence>
<evidence type="ECO:0000313" key="6">
    <source>
        <dbReference type="Proteomes" id="UP000034805"/>
    </source>
</evidence>
<feature type="domain" description="Laminin EGF-like" evidence="4">
    <location>
        <begin position="2"/>
        <end position="52"/>
    </location>
</feature>
<dbReference type="EMBL" id="JARO02001033">
    <property type="protein sequence ID" value="KPP76674.1"/>
    <property type="molecule type" value="Genomic_DNA"/>
</dbReference>
<evidence type="ECO:0000256" key="2">
    <source>
        <dbReference type="ARBA" id="ARBA00023292"/>
    </source>
</evidence>
<protein>
    <recommendedName>
        <fullName evidence="4">Laminin EGF-like domain-containing protein</fullName>
    </recommendedName>
</protein>
<comment type="caution">
    <text evidence="3">Lacks conserved residue(s) required for the propagation of feature annotation.</text>
</comment>
<dbReference type="Gene3D" id="2.10.25.10">
    <property type="entry name" value="Laminin"/>
    <property type="match status" value="1"/>
</dbReference>
<dbReference type="PROSITE" id="PS01248">
    <property type="entry name" value="EGF_LAM_1"/>
    <property type="match status" value="1"/>
</dbReference>